<dbReference type="PROSITE" id="PS50842">
    <property type="entry name" value="EXPANSIN_EG45"/>
    <property type="match status" value="2"/>
</dbReference>
<sequence>MISSCSCFNPKLLNASKLQSYTSSGWSLAGATWYGSPTGAGSDGAACGYGNAVDEPPFSSLVSAGGPSLFKSGKACGACYQVKCTENAACSGNPVTVVITDSSAELVNEAVHFDMSGTSFGAMAKSGQADRLRSAGILQIQYQRVKCNYPGVSLTFRVESGCNPNYFAVAVEYEDGDGELSRVDLKQALDSDTWTSMRQSWGAVWRLDSGSTLQPPFSIKLTGESGNTVVANNVIPAGYQPGQTYRSIVNFKLRDQKTGVESNGGAILGRGLGWIGIERRAQRTYTEQADRTVLVASSPSIEASASVHSTPLLTPGFPLSSIAYIIALFSLLMISSCSCFNPKLLNASKLQSYTSSGWSLAGATWYGSPTGAGSDGAACGYQNAVEEPPFSSLVSAGGPSLFKSGKGCGACYQVKCTGNVACSGNPVTVVITDSSEELANEAVHFDMSGTSFGAMAKSGQADQLRNAGILQVQYQRVKCNYPGVSVTFRVDAGSNPHYFAVAVEYEDGDGELSGVDLKQALDSDTWTSMRQSWGVVWRLDSGSTLQPPFSIKLTGDSGSTIVANNVIPAGYQPGQTYRSIVNFKV</sequence>
<dbReference type="GO" id="GO:0009653">
    <property type="term" value="P:anatomical structure morphogenesis"/>
    <property type="evidence" value="ECO:0007669"/>
    <property type="project" value="UniProtKB-ARBA"/>
</dbReference>
<dbReference type="CDD" id="cd22275">
    <property type="entry name" value="DPBB_EXPB_N"/>
    <property type="match status" value="2"/>
</dbReference>
<dbReference type="EMBL" id="WJXA01000007">
    <property type="protein sequence ID" value="KAF7137204.1"/>
    <property type="molecule type" value="Genomic_DNA"/>
</dbReference>
<evidence type="ECO:0000256" key="1">
    <source>
        <dbReference type="ARBA" id="ARBA00004613"/>
    </source>
</evidence>
<feature type="domain" description="Expansin-like EG45" evidence="4">
    <location>
        <begin position="376"/>
        <end position="484"/>
    </location>
</feature>
<evidence type="ECO:0000313" key="6">
    <source>
        <dbReference type="EMBL" id="KAF7137204.1"/>
    </source>
</evidence>
<keyword evidence="7" id="KW-1185">Reference proteome</keyword>
<dbReference type="InterPro" id="IPR036749">
    <property type="entry name" value="Expansin_CBD_sf"/>
</dbReference>
<organism evidence="6 7">
    <name type="scientific">Rhododendron simsii</name>
    <name type="common">Sims's rhododendron</name>
    <dbReference type="NCBI Taxonomy" id="118357"/>
    <lineage>
        <taxon>Eukaryota</taxon>
        <taxon>Viridiplantae</taxon>
        <taxon>Streptophyta</taxon>
        <taxon>Embryophyta</taxon>
        <taxon>Tracheophyta</taxon>
        <taxon>Spermatophyta</taxon>
        <taxon>Magnoliopsida</taxon>
        <taxon>eudicotyledons</taxon>
        <taxon>Gunneridae</taxon>
        <taxon>Pentapetalae</taxon>
        <taxon>asterids</taxon>
        <taxon>Ericales</taxon>
        <taxon>Ericaceae</taxon>
        <taxon>Ericoideae</taxon>
        <taxon>Rhodoreae</taxon>
        <taxon>Rhododendron</taxon>
    </lineage>
</organism>
<dbReference type="Pfam" id="PF01357">
    <property type="entry name" value="Expansin_C"/>
    <property type="match status" value="2"/>
</dbReference>
<dbReference type="InterPro" id="IPR005795">
    <property type="entry name" value="LolPI"/>
</dbReference>
<reference evidence="6" key="1">
    <citation type="submission" date="2019-11" db="EMBL/GenBank/DDBJ databases">
        <authorList>
            <person name="Liu Y."/>
            <person name="Hou J."/>
            <person name="Li T.-Q."/>
            <person name="Guan C.-H."/>
            <person name="Wu X."/>
            <person name="Wu H.-Z."/>
            <person name="Ling F."/>
            <person name="Zhang R."/>
            <person name="Shi X.-G."/>
            <person name="Ren J.-P."/>
            <person name="Chen E.-F."/>
            <person name="Sun J.-M."/>
        </authorList>
    </citation>
    <scope>NUCLEOTIDE SEQUENCE</scope>
    <source>
        <strain evidence="6">Adult_tree_wgs_1</strain>
        <tissue evidence="6">Leaves</tissue>
    </source>
</reference>
<dbReference type="Gene3D" id="2.60.40.760">
    <property type="entry name" value="Expansin, cellulose-binding-like domain"/>
    <property type="match status" value="2"/>
</dbReference>
<evidence type="ECO:0000313" key="7">
    <source>
        <dbReference type="Proteomes" id="UP000626092"/>
    </source>
</evidence>
<dbReference type="Pfam" id="PF03330">
    <property type="entry name" value="DPBB_1"/>
    <property type="match status" value="2"/>
</dbReference>
<dbReference type="SUPFAM" id="SSF50685">
    <property type="entry name" value="Barwin-like endoglucanases"/>
    <property type="match status" value="2"/>
</dbReference>
<evidence type="ECO:0000256" key="2">
    <source>
        <dbReference type="ARBA" id="ARBA00022525"/>
    </source>
</evidence>
<dbReference type="PROSITE" id="PS50843">
    <property type="entry name" value="EXPANSIN_CBD"/>
    <property type="match status" value="2"/>
</dbReference>
<feature type="domain" description="Expansin-like EG45" evidence="4">
    <location>
        <begin position="44"/>
        <end position="152"/>
    </location>
</feature>
<dbReference type="PANTHER" id="PTHR31692:SF57">
    <property type="entry name" value="EXPANSIN-B2"/>
    <property type="match status" value="1"/>
</dbReference>
<dbReference type="Gene3D" id="2.40.40.10">
    <property type="entry name" value="RlpA-like domain"/>
    <property type="match status" value="2"/>
</dbReference>
<keyword evidence="2" id="KW-0964">Secreted</keyword>
<gene>
    <name evidence="6" type="ORF">RHSIM_Rhsim07G0032100</name>
</gene>
<dbReference type="InterPro" id="IPR007112">
    <property type="entry name" value="Expansin/allergen_DPBB_dom"/>
</dbReference>
<feature type="domain" description="Expansin-like CBD" evidence="5">
    <location>
        <begin position="497"/>
        <end position="579"/>
    </location>
</feature>
<dbReference type="AlphaFoldDB" id="A0A834GJY6"/>
<dbReference type="PANTHER" id="PTHR31692">
    <property type="entry name" value="EXPANSIN-B3"/>
    <property type="match status" value="1"/>
</dbReference>
<feature type="domain" description="Expansin-like CBD" evidence="5">
    <location>
        <begin position="165"/>
        <end position="247"/>
    </location>
</feature>
<name>A0A834GJY6_RHOSS</name>
<evidence type="ECO:0000259" key="4">
    <source>
        <dbReference type="PROSITE" id="PS50842"/>
    </source>
</evidence>
<dbReference type="SUPFAM" id="SSF49590">
    <property type="entry name" value="PHL pollen allergen"/>
    <property type="match status" value="2"/>
</dbReference>
<comment type="similarity">
    <text evidence="3">Belongs to the expansin family.</text>
</comment>
<dbReference type="PRINTS" id="PR01225">
    <property type="entry name" value="EXPANSNFAMLY"/>
</dbReference>
<dbReference type="InterPro" id="IPR007117">
    <property type="entry name" value="Expansin_CBD"/>
</dbReference>
<evidence type="ECO:0000256" key="3">
    <source>
        <dbReference type="RuleBase" id="RU003460"/>
    </source>
</evidence>
<dbReference type="PRINTS" id="PR00829">
    <property type="entry name" value="LOLP1ALLERGN"/>
</dbReference>
<proteinExistence type="inferred from homology"/>
<dbReference type="Proteomes" id="UP000626092">
    <property type="component" value="Unassembled WGS sequence"/>
</dbReference>
<comment type="subcellular location">
    <subcellularLocation>
        <location evidence="1">Secreted</location>
    </subcellularLocation>
</comment>
<dbReference type="GO" id="GO:0005576">
    <property type="term" value="C:extracellular region"/>
    <property type="evidence" value="ECO:0007669"/>
    <property type="project" value="UniProtKB-SubCell"/>
</dbReference>
<dbReference type="InterPro" id="IPR007118">
    <property type="entry name" value="Expan_Lol_pI"/>
</dbReference>
<accession>A0A834GJY6</accession>
<dbReference type="SMART" id="SM00837">
    <property type="entry name" value="DPBB_1"/>
    <property type="match status" value="2"/>
</dbReference>
<dbReference type="OrthoDB" id="406505at2759"/>
<dbReference type="InterPro" id="IPR036908">
    <property type="entry name" value="RlpA-like_sf"/>
</dbReference>
<evidence type="ECO:0000259" key="5">
    <source>
        <dbReference type="PROSITE" id="PS50843"/>
    </source>
</evidence>
<comment type="caution">
    <text evidence="6">The sequence shown here is derived from an EMBL/GenBank/DDBJ whole genome shotgun (WGS) entry which is preliminary data.</text>
</comment>
<protein>
    <submittedName>
        <fullName evidence="6">Uncharacterized protein</fullName>
    </submittedName>
</protein>
<dbReference type="InterPro" id="IPR009009">
    <property type="entry name" value="RlpA-like_DPBB"/>
</dbReference>